<dbReference type="NCBIfam" id="NF008275">
    <property type="entry name" value="PRK11053.1"/>
    <property type="match status" value="1"/>
</dbReference>
<comment type="cofactor">
    <cofactor evidence="1">
        <name>FMN</name>
        <dbReference type="ChEBI" id="CHEBI:58210"/>
    </cofactor>
</comment>
<evidence type="ECO:0000256" key="5">
    <source>
        <dbReference type="ARBA" id="ARBA00022643"/>
    </source>
</evidence>
<dbReference type="EMBL" id="UGMN01000004">
    <property type="protein sequence ID" value="STV13824.1"/>
    <property type="molecule type" value="Genomic_DNA"/>
</dbReference>
<dbReference type="FunFam" id="3.40.109.10:FF:000002">
    <property type="entry name" value="Oxygen-insensitive NAD(P)H nitroreductase"/>
    <property type="match status" value="1"/>
</dbReference>
<proteinExistence type="inferred from homology"/>
<dbReference type="CDD" id="cd02149">
    <property type="entry name" value="NfsB-like"/>
    <property type="match status" value="1"/>
</dbReference>
<evidence type="ECO:0000313" key="11">
    <source>
        <dbReference type="EMBL" id="STV13824.1"/>
    </source>
</evidence>
<keyword evidence="5" id="KW-0288">FMN</keyword>
<evidence type="ECO:0000256" key="8">
    <source>
        <dbReference type="ARBA" id="ARBA00023027"/>
    </source>
</evidence>
<sequence>MDIVSVALKRYSTKAFDATKKLTAGEAEQLKTLLQYSPSSTNSQPWHFIVASTDEGKARVAKAASGTYVFNERKILDASHVVVFCAKTAMDDAWLQRVVDQEEADGRFATPDAKAANHKGRTFFADMHRKELKDDDQWMAKQVYLNVGNFLLGVAAMGLDAVPIEGVDFAILDEEFDLKAQGYTSLVVVPVGHHSVEDFNATLPKSRLPQSTTITRFNLSTRRLSPGASGAACYCRVAATPDPAYVTISLSDCYPST</sequence>
<evidence type="ECO:0000256" key="6">
    <source>
        <dbReference type="ARBA" id="ARBA00022857"/>
    </source>
</evidence>
<evidence type="ECO:0000313" key="12">
    <source>
        <dbReference type="Proteomes" id="UP000254387"/>
    </source>
</evidence>
<evidence type="ECO:0000256" key="9">
    <source>
        <dbReference type="ARBA" id="ARBA00071762"/>
    </source>
</evidence>
<protein>
    <recommendedName>
        <fullName evidence="9">Oxygen-insensitive NAD(P)H nitroreductase</fullName>
    </recommendedName>
</protein>
<keyword evidence="6" id="KW-0521">NADP</keyword>
<organism evidence="11 12">
    <name type="scientific">Klebsiella pneumoniae</name>
    <dbReference type="NCBI Taxonomy" id="573"/>
    <lineage>
        <taxon>Bacteria</taxon>
        <taxon>Pseudomonadati</taxon>
        <taxon>Pseudomonadota</taxon>
        <taxon>Gammaproteobacteria</taxon>
        <taxon>Enterobacterales</taxon>
        <taxon>Enterobacteriaceae</taxon>
        <taxon>Klebsiella/Raoultella group</taxon>
        <taxon>Klebsiella</taxon>
        <taxon>Klebsiella pneumoniae complex</taxon>
    </lineage>
</organism>
<keyword evidence="4" id="KW-0285">Flavoprotein</keyword>
<comment type="subunit">
    <text evidence="3">Homodimer.</text>
</comment>
<dbReference type="PANTHER" id="PTHR23026">
    <property type="entry name" value="NADPH NITROREDUCTASE"/>
    <property type="match status" value="1"/>
</dbReference>
<comment type="similarity">
    <text evidence="2">Belongs to the nitroreductase family.</text>
</comment>
<evidence type="ECO:0000256" key="1">
    <source>
        <dbReference type="ARBA" id="ARBA00001917"/>
    </source>
</evidence>
<dbReference type="InterPro" id="IPR029479">
    <property type="entry name" value="Nitroreductase"/>
</dbReference>
<dbReference type="Pfam" id="PF00881">
    <property type="entry name" value="Nitroreductase"/>
    <property type="match status" value="1"/>
</dbReference>
<evidence type="ECO:0000256" key="4">
    <source>
        <dbReference type="ARBA" id="ARBA00022630"/>
    </source>
</evidence>
<dbReference type="GO" id="GO:0046256">
    <property type="term" value="P:2,4,6-trinitrotoluene catabolic process"/>
    <property type="evidence" value="ECO:0007669"/>
    <property type="project" value="TreeGrafter"/>
</dbReference>
<feature type="domain" description="Nitroreductase" evidence="10">
    <location>
        <begin position="8"/>
        <end position="193"/>
    </location>
</feature>
<accession>A0A378AP55</accession>
<dbReference type="Proteomes" id="UP000254387">
    <property type="component" value="Unassembled WGS sequence"/>
</dbReference>
<evidence type="ECO:0000256" key="7">
    <source>
        <dbReference type="ARBA" id="ARBA00023002"/>
    </source>
</evidence>
<reference evidence="11 12" key="1">
    <citation type="submission" date="2018-06" db="EMBL/GenBank/DDBJ databases">
        <authorList>
            <consortium name="Pathogen Informatics"/>
            <person name="Doyle S."/>
        </authorList>
    </citation>
    <scope>NUCLEOTIDE SEQUENCE [LARGE SCALE GENOMIC DNA]</scope>
    <source>
        <strain evidence="11 12">NCTC5053</strain>
    </source>
</reference>
<keyword evidence="7 11" id="KW-0560">Oxidoreductase</keyword>
<evidence type="ECO:0000259" key="10">
    <source>
        <dbReference type="Pfam" id="PF00881"/>
    </source>
</evidence>
<dbReference type="AlphaFoldDB" id="A0A378AP55"/>
<keyword evidence="8" id="KW-0520">NAD</keyword>
<dbReference type="PANTHER" id="PTHR23026:SF125">
    <property type="entry name" value="OXYGEN-INSENSITIVE NAD(P)H NITROREDUCTASE"/>
    <property type="match status" value="1"/>
</dbReference>
<dbReference type="InterPro" id="IPR050627">
    <property type="entry name" value="Nitroreductase/BluB"/>
</dbReference>
<name>A0A378AP55_KLEPN</name>
<dbReference type="InterPro" id="IPR033878">
    <property type="entry name" value="NfsB-like"/>
</dbReference>
<dbReference type="GO" id="GO:0005829">
    <property type="term" value="C:cytosol"/>
    <property type="evidence" value="ECO:0007669"/>
    <property type="project" value="TreeGrafter"/>
</dbReference>
<evidence type="ECO:0000256" key="3">
    <source>
        <dbReference type="ARBA" id="ARBA00011738"/>
    </source>
</evidence>
<evidence type="ECO:0000256" key="2">
    <source>
        <dbReference type="ARBA" id="ARBA00007118"/>
    </source>
</evidence>
<dbReference type="InterPro" id="IPR000415">
    <property type="entry name" value="Nitroreductase-like"/>
</dbReference>
<dbReference type="GO" id="GO:0046857">
    <property type="term" value="F:oxidoreductase activity, acting on other nitrogenous compounds as donors, with NAD or NADP as acceptor"/>
    <property type="evidence" value="ECO:0007669"/>
    <property type="project" value="TreeGrafter"/>
</dbReference>
<dbReference type="Gene3D" id="3.40.109.10">
    <property type="entry name" value="NADH Oxidase"/>
    <property type="match status" value="1"/>
</dbReference>
<dbReference type="SUPFAM" id="SSF55469">
    <property type="entry name" value="FMN-dependent nitroreductase-like"/>
    <property type="match status" value="1"/>
</dbReference>
<gene>
    <name evidence="11" type="primary">nfnB</name>
    <name evidence="11" type="ORF">NCTC5053_02606</name>
</gene>